<sequence length="68" mass="8256">MKEFLKHIVMSKVQWFRSYAIAVWTFVTKGLQATTDHTWRTTVQEVWNEKIQNRNRSKSQKHLLRHSL</sequence>
<reference evidence="3" key="1">
    <citation type="submission" date="2017-02" db="UniProtKB">
        <authorList>
            <consortium name="WormBaseParasite"/>
        </authorList>
    </citation>
    <scope>IDENTIFICATION</scope>
</reference>
<name>A0A0N4VYX6_HAEPC</name>
<organism evidence="3">
    <name type="scientific">Haemonchus placei</name>
    <name type="common">Barber's pole worm</name>
    <dbReference type="NCBI Taxonomy" id="6290"/>
    <lineage>
        <taxon>Eukaryota</taxon>
        <taxon>Metazoa</taxon>
        <taxon>Ecdysozoa</taxon>
        <taxon>Nematoda</taxon>
        <taxon>Chromadorea</taxon>
        <taxon>Rhabditida</taxon>
        <taxon>Rhabditina</taxon>
        <taxon>Rhabditomorpha</taxon>
        <taxon>Strongyloidea</taxon>
        <taxon>Trichostrongylidae</taxon>
        <taxon>Haemonchus</taxon>
    </lineage>
</organism>
<protein>
    <submittedName>
        <fullName evidence="3">Secreted protein</fullName>
    </submittedName>
</protein>
<dbReference type="Proteomes" id="UP000268014">
    <property type="component" value="Unassembled WGS sequence"/>
</dbReference>
<evidence type="ECO:0000313" key="2">
    <source>
        <dbReference type="Proteomes" id="UP000268014"/>
    </source>
</evidence>
<evidence type="ECO:0000313" key="1">
    <source>
        <dbReference type="EMBL" id="VDO15084.1"/>
    </source>
</evidence>
<proteinExistence type="predicted"/>
<dbReference type="AlphaFoldDB" id="A0A0N4VYX6"/>
<evidence type="ECO:0000313" key="3">
    <source>
        <dbReference type="WBParaSite" id="HPLM_0000249701-mRNA-1"/>
    </source>
</evidence>
<dbReference type="WBParaSite" id="HPLM_0000249701-mRNA-1">
    <property type="protein sequence ID" value="HPLM_0000249701-mRNA-1"/>
    <property type="gene ID" value="HPLM_0000249701"/>
</dbReference>
<keyword evidence="2" id="KW-1185">Reference proteome</keyword>
<dbReference type="EMBL" id="UZAF01005266">
    <property type="protein sequence ID" value="VDO15084.1"/>
    <property type="molecule type" value="Genomic_DNA"/>
</dbReference>
<reference evidence="1 2" key="2">
    <citation type="submission" date="2018-11" db="EMBL/GenBank/DDBJ databases">
        <authorList>
            <consortium name="Pathogen Informatics"/>
        </authorList>
    </citation>
    <scope>NUCLEOTIDE SEQUENCE [LARGE SCALE GENOMIC DNA]</scope>
    <source>
        <strain evidence="1 2">MHpl1</strain>
    </source>
</reference>
<gene>
    <name evidence="1" type="ORF">HPLM_LOCUS2494</name>
</gene>
<accession>A0A0N4VYX6</accession>